<reference evidence="1 2" key="1">
    <citation type="submission" date="2020-08" db="EMBL/GenBank/DDBJ databases">
        <title>Genomic Encyclopedia of Type Strains, Phase III (KMG-III): the genomes of soil and plant-associated and newly described type strains.</title>
        <authorList>
            <person name="Whitman W."/>
        </authorList>
    </citation>
    <scope>NUCLEOTIDE SEQUENCE [LARGE SCALE GENOMIC DNA]</scope>
    <source>
        <strain evidence="1 2">CECT 7282</strain>
    </source>
</reference>
<dbReference type="InterPro" id="IPR042557">
    <property type="entry name" value="SCO4226"/>
</dbReference>
<dbReference type="InterPro" id="IPR025336">
    <property type="entry name" value="SCO4226-like"/>
</dbReference>
<comment type="caution">
    <text evidence="1">The sequence shown here is derived from an EMBL/GenBank/DDBJ whole genome shotgun (WGS) entry which is preliminary data.</text>
</comment>
<dbReference type="RefSeq" id="WP_183328053.1">
    <property type="nucleotide sequence ID" value="NZ_JACHXP010000029.1"/>
</dbReference>
<keyword evidence="2" id="KW-1185">Reference proteome</keyword>
<gene>
    <name evidence="1" type="ORF">FHR94_003727</name>
</gene>
<dbReference type="EMBL" id="JACHXP010000029">
    <property type="protein sequence ID" value="MBB3192433.1"/>
    <property type="molecule type" value="Genomic_DNA"/>
</dbReference>
<name>A0A839V9X0_9GAMM</name>
<dbReference type="Proteomes" id="UP000547614">
    <property type="component" value="Unassembled WGS sequence"/>
</dbReference>
<evidence type="ECO:0008006" key="3">
    <source>
        <dbReference type="Google" id="ProtNLM"/>
    </source>
</evidence>
<proteinExistence type="predicted"/>
<evidence type="ECO:0000313" key="2">
    <source>
        <dbReference type="Proteomes" id="UP000547614"/>
    </source>
</evidence>
<sequence>MIDVFLERRFAAPLVPEVVSRVTLAAQDCLDLHRVTWQGSLLARDGRRMVCHFQSPDAEGARVGLRQAGADVSQLWAGTVHEALGQPGSAGNVLVERAFSDPIDLATIQAIEDAGATCLQNHRVRFLRTFFSLDRRRMLCLYQAPDAEAVRIAQRQAGMPVEAVWAFHWVTPPACISDASTPAT</sequence>
<dbReference type="Pfam" id="PF14026">
    <property type="entry name" value="SCO4226-like"/>
    <property type="match status" value="1"/>
</dbReference>
<accession>A0A839V9X0</accession>
<protein>
    <recommendedName>
        <fullName evidence="3">DUF4242 domain-containing protein</fullName>
    </recommendedName>
</protein>
<evidence type="ECO:0000313" key="1">
    <source>
        <dbReference type="EMBL" id="MBB3192433.1"/>
    </source>
</evidence>
<organism evidence="1 2">
    <name type="scientific">Halomonas cerina</name>
    <dbReference type="NCBI Taxonomy" id="447424"/>
    <lineage>
        <taxon>Bacteria</taxon>
        <taxon>Pseudomonadati</taxon>
        <taxon>Pseudomonadota</taxon>
        <taxon>Gammaproteobacteria</taxon>
        <taxon>Oceanospirillales</taxon>
        <taxon>Halomonadaceae</taxon>
        <taxon>Halomonas</taxon>
    </lineage>
</organism>
<dbReference type="Gene3D" id="3.30.70.3090">
    <property type="entry name" value="ORF SCO4226, nickel-binding ferredoxin-like monomer"/>
    <property type="match status" value="1"/>
</dbReference>
<dbReference type="AlphaFoldDB" id="A0A839V9X0"/>